<dbReference type="GO" id="GO:0016779">
    <property type="term" value="F:nucleotidyltransferase activity"/>
    <property type="evidence" value="ECO:0007669"/>
    <property type="project" value="UniProtKB-KW"/>
</dbReference>
<keyword evidence="1" id="KW-1133">Transmembrane helix</keyword>
<name>A0A3N1LHW3_9PROT</name>
<feature type="transmembrane region" description="Helical" evidence="1">
    <location>
        <begin position="7"/>
        <end position="28"/>
    </location>
</feature>
<dbReference type="AlphaFoldDB" id="A0A3N1LHW3"/>
<feature type="transmembrane region" description="Helical" evidence="1">
    <location>
        <begin position="221"/>
        <end position="239"/>
    </location>
</feature>
<dbReference type="GO" id="GO:0009273">
    <property type="term" value="P:peptidoglycan-based cell wall biogenesis"/>
    <property type="evidence" value="ECO:0007669"/>
    <property type="project" value="TreeGrafter"/>
</dbReference>
<feature type="transmembrane region" description="Helical" evidence="1">
    <location>
        <begin position="48"/>
        <end position="78"/>
    </location>
</feature>
<keyword evidence="2" id="KW-0808">Transferase</keyword>
<dbReference type="Proteomes" id="UP000278222">
    <property type="component" value="Unassembled WGS sequence"/>
</dbReference>
<evidence type="ECO:0000256" key="1">
    <source>
        <dbReference type="SAM" id="Phobius"/>
    </source>
</evidence>
<dbReference type="PANTHER" id="PTHR43535:SF1">
    <property type="entry name" value="PHOSPHATIDATE CYTIDYLYLTRANSFERASE"/>
    <property type="match status" value="1"/>
</dbReference>
<organism evidence="2 3">
    <name type="scientific">Stella humosa</name>
    <dbReference type="NCBI Taxonomy" id="94"/>
    <lineage>
        <taxon>Bacteria</taxon>
        <taxon>Pseudomonadati</taxon>
        <taxon>Pseudomonadota</taxon>
        <taxon>Alphaproteobacteria</taxon>
        <taxon>Rhodospirillales</taxon>
        <taxon>Stellaceae</taxon>
        <taxon>Stella</taxon>
    </lineage>
</organism>
<feature type="transmembrane region" description="Helical" evidence="1">
    <location>
        <begin position="180"/>
        <end position="200"/>
    </location>
</feature>
<feature type="transmembrane region" description="Helical" evidence="1">
    <location>
        <begin position="148"/>
        <end position="168"/>
    </location>
</feature>
<keyword evidence="1" id="KW-0812">Transmembrane</keyword>
<dbReference type="EMBL" id="RJKX01000014">
    <property type="protein sequence ID" value="ROP91127.1"/>
    <property type="molecule type" value="Genomic_DNA"/>
</dbReference>
<dbReference type="RefSeq" id="WP_123690769.1">
    <property type="nucleotide sequence ID" value="NZ_AP019700.1"/>
</dbReference>
<accession>A0A3N1LHW3</accession>
<dbReference type="GO" id="GO:0005886">
    <property type="term" value="C:plasma membrane"/>
    <property type="evidence" value="ECO:0007669"/>
    <property type="project" value="TreeGrafter"/>
</dbReference>
<gene>
    <name evidence="2" type="ORF">EDC65_2990</name>
</gene>
<evidence type="ECO:0000313" key="2">
    <source>
        <dbReference type="EMBL" id="ROP91127.1"/>
    </source>
</evidence>
<dbReference type="PANTHER" id="PTHR43535">
    <property type="entry name" value="PHOSPHATIDATE CYTIDYLYLTRANSFERASE"/>
    <property type="match status" value="1"/>
</dbReference>
<protein>
    <submittedName>
        <fullName evidence="2">Phosphatidate cytidylyltransferase</fullName>
    </submittedName>
</protein>
<sequence length="311" mass="34240">MNAGSEAPILFAGIAAVLVVATLAGWLLRRRFGRTATIENLEARVRAWWVMVGLIAGAFVLGHVGVIVLFALASFAALREFVTLTPTRRGDHWALAVAFFLVLPLQYWLVGIEWYGLYAIFIPVYVFLLLPIVAALRGDTTRFMARVAELQWGLMICVFCVSHVPALLTLPIPGFEGRHLLLVAFLVLVVQASDVLQYVWGKLLGRRKIAPALSPSKTVEGFVGGIASATALGAAMWWITPFAPWQAALMALVVTLMGFFGGLVMSAIKRDRGVKDWGRMIEGHGGMLDRLDSVIFAAPVFFHLTRYWWTV</sequence>
<keyword evidence="2" id="KW-0548">Nucleotidyltransferase</keyword>
<feature type="transmembrane region" description="Helical" evidence="1">
    <location>
        <begin position="90"/>
        <end position="109"/>
    </location>
</feature>
<dbReference type="Pfam" id="PF01148">
    <property type="entry name" value="CTP_transf_1"/>
    <property type="match status" value="1"/>
</dbReference>
<keyword evidence="3" id="KW-1185">Reference proteome</keyword>
<comment type="caution">
    <text evidence="2">The sequence shown here is derived from an EMBL/GenBank/DDBJ whole genome shotgun (WGS) entry which is preliminary data.</text>
</comment>
<proteinExistence type="predicted"/>
<dbReference type="OrthoDB" id="9799199at2"/>
<feature type="transmembrane region" description="Helical" evidence="1">
    <location>
        <begin position="115"/>
        <end position="136"/>
    </location>
</feature>
<feature type="transmembrane region" description="Helical" evidence="1">
    <location>
        <begin position="245"/>
        <end position="268"/>
    </location>
</feature>
<evidence type="ECO:0000313" key="3">
    <source>
        <dbReference type="Proteomes" id="UP000278222"/>
    </source>
</evidence>
<keyword evidence="1" id="KW-0472">Membrane</keyword>
<reference evidence="2 3" key="1">
    <citation type="submission" date="2018-11" db="EMBL/GenBank/DDBJ databases">
        <title>Genomic Encyclopedia of Type Strains, Phase IV (KMG-IV): sequencing the most valuable type-strain genomes for metagenomic binning, comparative biology and taxonomic classification.</title>
        <authorList>
            <person name="Goeker M."/>
        </authorList>
    </citation>
    <scope>NUCLEOTIDE SEQUENCE [LARGE SCALE GENOMIC DNA]</scope>
    <source>
        <strain evidence="2 3">DSM 5900</strain>
    </source>
</reference>